<sequence length="86" mass="9885">MAMRLFKMSSILATKSRIAYGAGGINPLVALSPGLIYDAKKISYIKMLCDEGHNTKNLRIIIRDYCNCTSVHNRIEYQFNIFYQLY</sequence>
<name>A0AAV7GVB0_DENCH</name>
<evidence type="ECO:0000313" key="1">
    <source>
        <dbReference type="EMBL" id="KAH0465795.1"/>
    </source>
</evidence>
<reference evidence="1 2" key="1">
    <citation type="journal article" date="2021" name="Hortic Res">
        <title>Chromosome-scale assembly of the Dendrobium chrysotoxum genome enhances the understanding of orchid evolution.</title>
        <authorList>
            <person name="Zhang Y."/>
            <person name="Zhang G.Q."/>
            <person name="Zhang D."/>
            <person name="Liu X.D."/>
            <person name="Xu X.Y."/>
            <person name="Sun W.H."/>
            <person name="Yu X."/>
            <person name="Zhu X."/>
            <person name="Wang Z.W."/>
            <person name="Zhao X."/>
            <person name="Zhong W.Y."/>
            <person name="Chen H."/>
            <person name="Yin W.L."/>
            <person name="Huang T."/>
            <person name="Niu S.C."/>
            <person name="Liu Z.J."/>
        </authorList>
    </citation>
    <scope>NUCLEOTIDE SEQUENCE [LARGE SCALE GENOMIC DNA]</scope>
    <source>
        <strain evidence="1">Lindl</strain>
    </source>
</reference>
<evidence type="ECO:0000313" key="2">
    <source>
        <dbReference type="Proteomes" id="UP000775213"/>
    </source>
</evidence>
<keyword evidence="2" id="KW-1185">Reference proteome</keyword>
<comment type="caution">
    <text evidence="1">The sequence shown here is derived from an EMBL/GenBank/DDBJ whole genome shotgun (WGS) entry which is preliminary data.</text>
</comment>
<dbReference type="Proteomes" id="UP000775213">
    <property type="component" value="Unassembled WGS sequence"/>
</dbReference>
<proteinExistence type="predicted"/>
<dbReference type="AlphaFoldDB" id="A0AAV7GVB0"/>
<accession>A0AAV7GVB0</accession>
<dbReference type="EMBL" id="JAGFBR010000006">
    <property type="protein sequence ID" value="KAH0465795.1"/>
    <property type="molecule type" value="Genomic_DNA"/>
</dbReference>
<protein>
    <submittedName>
        <fullName evidence="1">Uncharacterized protein</fullName>
    </submittedName>
</protein>
<gene>
    <name evidence="1" type="ORF">IEQ34_005898</name>
</gene>
<organism evidence="1 2">
    <name type="scientific">Dendrobium chrysotoxum</name>
    <name type="common">Orchid</name>
    <dbReference type="NCBI Taxonomy" id="161865"/>
    <lineage>
        <taxon>Eukaryota</taxon>
        <taxon>Viridiplantae</taxon>
        <taxon>Streptophyta</taxon>
        <taxon>Embryophyta</taxon>
        <taxon>Tracheophyta</taxon>
        <taxon>Spermatophyta</taxon>
        <taxon>Magnoliopsida</taxon>
        <taxon>Liliopsida</taxon>
        <taxon>Asparagales</taxon>
        <taxon>Orchidaceae</taxon>
        <taxon>Epidendroideae</taxon>
        <taxon>Malaxideae</taxon>
        <taxon>Dendrobiinae</taxon>
        <taxon>Dendrobium</taxon>
    </lineage>
</organism>